<evidence type="ECO:0000313" key="3">
    <source>
        <dbReference type="Proteomes" id="UP000182508"/>
    </source>
</evidence>
<reference evidence="2 3" key="1">
    <citation type="submission" date="2016-10" db="EMBL/GenBank/DDBJ databases">
        <authorList>
            <person name="de Groot N.N."/>
        </authorList>
    </citation>
    <scope>NUCLEOTIDE SEQUENCE [LARGE SCALE GENOMIC DNA]</scope>
    <source>
        <strain evidence="2 3">A-4</strain>
    </source>
</reference>
<gene>
    <name evidence="2" type="ORF">SAMN02910293_02353</name>
</gene>
<sequence length="90" mass="10293">MQVMLAEEQTLEIQQMIGELIKSEIKNARKSVGADSPFLNKRQTCDYLGISNNTLDLWISMGLPYIKIGKSIRFNKDSVNQWMTRLEISA</sequence>
<name>A0A1G6DQ09_9STRE</name>
<dbReference type="InterPro" id="IPR041657">
    <property type="entry name" value="HTH_17"/>
</dbReference>
<keyword evidence="3" id="KW-1185">Reference proteome</keyword>
<feature type="domain" description="Helix-turn-helix" evidence="1">
    <location>
        <begin position="40"/>
        <end position="85"/>
    </location>
</feature>
<dbReference type="RefSeq" id="WP_074486757.1">
    <property type="nucleotide sequence ID" value="NZ_FMXP01000048.1"/>
</dbReference>
<dbReference type="Pfam" id="PF12728">
    <property type="entry name" value="HTH_17"/>
    <property type="match status" value="1"/>
</dbReference>
<evidence type="ECO:0000313" key="2">
    <source>
        <dbReference type="EMBL" id="SDB47218.1"/>
    </source>
</evidence>
<dbReference type="NCBIfam" id="TIGR01764">
    <property type="entry name" value="excise"/>
    <property type="match status" value="1"/>
</dbReference>
<accession>A0A1G6DQ09</accession>
<dbReference type="AlphaFoldDB" id="A0A1G6DQ09"/>
<dbReference type="STRING" id="439219.SAMN02910293_02353"/>
<evidence type="ECO:0000259" key="1">
    <source>
        <dbReference type="Pfam" id="PF12728"/>
    </source>
</evidence>
<dbReference type="InterPro" id="IPR036388">
    <property type="entry name" value="WH-like_DNA-bd_sf"/>
</dbReference>
<dbReference type="EMBL" id="FMXP01000048">
    <property type="protein sequence ID" value="SDB47218.1"/>
    <property type="molecule type" value="Genomic_DNA"/>
</dbReference>
<proteinExistence type="predicted"/>
<dbReference type="Gene3D" id="1.10.10.10">
    <property type="entry name" value="Winged helix-like DNA-binding domain superfamily/Winged helix DNA-binding domain"/>
    <property type="match status" value="1"/>
</dbReference>
<dbReference type="InterPro" id="IPR009061">
    <property type="entry name" value="DNA-bd_dom_put_sf"/>
</dbReference>
<protein>
    <submittedName>
        <fullName evidence="2">DNA binding domain-containing protein, excisionase family</fullName>
    </submittedName>
</protein>
<dbReference type="Proteomes" id="UP000182508">
    <property type="component" value="Unassembled WGS sequence"/>
</dbReference>
<organism evidence="2 3">
    <name type="scientific">Streptococcus henryi</name>
    <dbReference type="NCBI Taxonomy" id="439219"/>
    <lineage>
        <taxon>Bacteria</taxon>
        <taxon>Bacillati</taxon>
        <taxon>Bacillota</taxon>
        <taxon>Bacilli</taxon>
        <taxon>Lactobacillales</taxon>
        <taxon>Streptococcaceae</taxon>
        <taxon>Streptococcus</taxon>
    </lineage>
</organism>
<dbReference type="InterPro" id="IPR010093">
    <property type="entry name" value="SinI_DNA-bd"/>
</dbReference>
<dbReference type="GO" id="GO:0003677">
    <property type="term" value="F:DNA binding"/>
    <property type="evidence" value="ECO:0007669"/>
    <property type="project" value="InterPro"/>
</dbReference>
<dbReference type="SUPFAM" id="SSF46955">
    <property type="entry name" value="Putative DNA-binding domain"/>
    <property type="match status" value="1"/>
</dbReference>